<sequence length="107" mass="12118">MCAVVDKRCSHFAGSISRLSNRMREQEETSSEKHDTRLHLPDHGSHAVGIDVHDLGIERMRHHAKSPDAGGRILYVADVPAIRNFERYDRVSRLCECKKSSDVRAHA</sequence>
<reference evidence="2" key="1">
    <citation type="submission" date="2020-07" db="EMBL/GenBank/DDBJ databases">
        <title>Unique genomic features of the anaerobic methanotrophic archaea.</title>
        <authorList>
            <person name="Chadwick G.L."/>
            <person name="Skennerton C.T."/>
            <person name="Laso-Perez R."/>
            <person name="Leu A.O."/>
            <person name="Speth D.R."/>
            <person name="Yu H."/>
            <person name="Morgan-Lang C."/>
            <person name="Hatzenpichler R."/>
            <person name="Goudeau D."/>
            <person name="Malmstrom R."/>
            <person name="Brazelton W.J."/>
            <person name="Woyke T."/>
            <person name="Hallam S.J."/>
            <person name="Tyson G.W."/>
            <person name="Wegener G."/>
            <person name="Boetius A."/>
            <person name="Orphan V."/>
        </authorList>
    </citation>
    <scope>NUCLEOTIDE SEQUENCE</scope>
</reference>
<evidence type="ECO:0000256" key="1">
    <source>
        <dbReference type="SAM" id="MobiDB-lite"/>
    </source>
</evidence>
<dbReference type="AlphaFoldDB" id="A0A7H1KNX4"/>
<feature type="region of interest" description="Disordered" evidence="1">
    <location>
        <begin position="20"/>
        <end position="45"/>
    </location>
</feature>
<protein>
    <submittedName>
        <fullName evidence="2">Uncharacterized protein</fullName>
    </submittedName>
</protein>
<dbReference type="EMBL" id="MT776527">
    <property type="protein sequence ID" value="QNT35638.1"/>
    <property type="molecule type" value="Genomic_DNA"/>
</dbReference>
<accession>A0A7H1KNX4</accession>
<proteinExistence type="predicted"/>
<name>A0A7H1KNX4_9EURY</name>
<evidence type="ECO:0000313" key="2">
    <source>
        <dbReference type="EMBL" id="QNT35638.1"/>
    </source>
</evidence>
<gene>
    <name evidence="2" type="ORF">BFFPPMPJ_00043</name>
</gene>
<organism evidence="2">
    <name type="scientific">uncultured Methanosarcinales archaeon</name>
    <dbReference type="NCBI Taxonomy" id="183757"/>
    <lineage>
        <taxon>Archaea</taxon>
        <taxon>Methanobacteriati</taxon>
        <taxon>Methanobacteriota</taxon>
        <taxon>Stenosarchaea group</taxon>
        <taxon>Methanomicrobia</taxon>
        <taxon>Methanosarcinales</taxon>
        <taxon>environmental samples</taxon>
    </lineage>
</organism>
<feature type="compositionally biased region" description="Basic and acidic residues" evidence="1">
    <location>
        <begin position="22"/>
        <end position="45"/>
    </location>
</feature>